<feature type="non-terminal residue" evidence="1">
    <location>
        <position position="83"/>
    </location>
</feature>
<accession>A0A382Z2E9</accession>
<name>A0A382Z2E9_9ZZZZ</name>
<protein>
    <submittedName>
        <fullName evidence="1">Uncharacterized protein</fullName>
    </submittedName>
</protein>
<gene>
    <name evidence="1" type="ORF">METZ01_LOCUS442571</name>
</gene>
<reference evidence="1" key="1">
    <citation type="submission" date="2018-05" db="EMBL/GenBank/DDBJ databases">
        <authorList>
            <person name="Lanie J.A."/>
            <person name="Ng W.-L."/>
            <person name="Kazmierczak K.M."/>
            <person name="Andrzejewski T.M."/>
            <person name="Davidsen T.M."/>
            <person name="Wayne K.J."/>
            <person name="Tettelin H."/>
            <person name="Glass J.I."/>
            <person name="Rusch D."/>
            <person name="Podicherti R."/>
            <person name="Tsui H.-C.T."/>
            <person name="Winkler M.E."/>
        </authorList>
    </citation>
    <scope>NUCLEOTIDE SEQUENCE</scope>
</reference>
<sequence>MSIRPKIAALVSTYHKYAHAQHICDRFLEGYGWNGRHHRPEMDLVSIYVDQVDEERDVSRERAERFPLLNIYPSIADALTLGG</sequence>
<dbReference type="EMBL" id="UINC01180495">
    <property type="protein sequence ID" value="SVD89717.1"/>
    <property type="molecule type" value="Genomic_DNA"/>
</dbReference>
<proteinExistence type="predicted"/>
<evidence type="ECO:0000313" key="1">
    <source>
        <dbReference type="EMBL" id="SVD89717.1"/>
    </source>
</evidence>
<organism evidence="1">
    <name type="scientific">marine metagenome</name>
    <dbReference type="NCBI Taxonomy" id="408172"/>
    <lineage>
        <taxon>unclassified sequences</taxon>
        <taxon>metagenomes</taxon>
        <taxon>ecological metagenomes</taxon>
    </lineage>
</organism>
<dbReference type="AlphaFoldDB" id="A0A382Z2E9"/>